<comment type="subcellular location">
    <subcellularLocation>
        <location evidence="1">Cell membrane</location>
        <topology evidence="1">Multi-pass membrane protein</topology>
    </subcellularLocation>
</comment>
<reference evidence="11" key="1">
    <citation type="submission" date="2017-02" db="EMBL/GenBank/DDBJ databases">
        <authorList>
            <person name="Varghese N."/>
            <person name="Submissions S."/>
        </authorList>
    </citation>
    <scope>NUCLEOTIDE SEQUENCE [LARGE SCALE GENOMIC DNA]</scope>
    <source>
        <strain evidence="11">UM2</strain>
    </source>
</reference>
<dbReference type="NCBIfam" id="TIGR00711">
    <property type="entry name" value="efflux_EmrB"/>
    <property type="match status" value="1"/>
</dbReference>
<proteinExistence type="inferred from homology"/>
<dbReference type="GO" id="GO:0022857">
    <property type="term" value="F:transmembrane transporter activity"/>
    <property type="evidence" value="ECO:0007669"/>
    <property type="project" value="InterPro"/>
</dbReference>
<protein>
    <submittedName>
        <fullName evidence="10">Drug resistance transporter, EmrB/QacA subfamily</fullName>
    </submittedName>
</protein>
<feature type="transmembrane region" description="Helical" evidence="8">
    <location>
        <begin position="265"/>
        <end position="288"/>
    </location>
</feature>
<feature type="transmembrane region" description="Helical" evidence="8">
    <location>
        <begin position="227"/>
        <end position="244"/>
    </location>
</feature>
<feature type="transmembrane region" description="Helical" evidence="8">
    <location>
        <begin position="197"/>
        <end position="215"/>
    </location>
</feature>
<dbReference type="SUPFAM" id="SSF103473">
    <property type="entry name" value="MFS general substrate transporter"/>
    <property type="match status" value="1"/>
</dbReference>
<feature type="transmembrane region" description="Helical" evidence="8">
    <location>
        <begin position="462"/>
        <end position="483"/>
    </location>
</feature>
<evidence type="ECO:0000256" key="1">
    <source>
        <dbReference type="ARBA" id="ARBA00004651"/>
    </source>
</evidence>
<dbReference type="InterPro" id="IPR036259">
    <property type="entry name" value="MFS_trans_sf"/>
</dbReference>
<dbReference type="Gene3D" id="1.20.1720.10">
    <property type="entry name" value="Multidrug resistance protein D"/>
    <property type="match status" value="1"/>
</dbReference>
<dbReference type="EMBL" id="FUYM01000003">
    <property type="protein sequence ID" value="SKB48138.1"/>
    <property type="molecule type" value="Genomic_DNA"/>
</dbReference>
<dbReference type="OrthoDB" id="2414439at2"/>
<name>A0A1T5BLM7_9SPHN</name>
<feature type="transmembrane region" description="Helical" evidence="8">
    <location>
        <begin position="400"/>
        <end position="422"/>
    </location>
</feature>
<evidence type="ECO:0000256" key="7">
    <source>
        <dbReference type="ARBA" id="ARBA00023136"/>
    </source>
</evidence>
<keyword evidence="6 8" id="KW-1133">Transmembrane helix</keyword>
<dbReference type="PANTHER" id="PTHR42718">
    <property type="entry name" value="MAJOR FACILITATOR SUPERFAMILY MULTIDRUG TRANSPORTER MFSC"/>
    <property type="match status" value="1"/>
</dbReference>
<dbReference type="Pfam" id="PF07690">
    <property type="entry name" value="MFS_1"/>
    <property type="match status" value="1"/>
</dbReference>
<evidence type="ECO:0000256" key="5">
    <source>
        <dbReference type="ARBA" id="ARBA00022692"/>
    </source>
</evidence>
<feature type="transmembrane region" description="Helical" evidence="8">
    <location>
        <begin position="329"/>
        <end position="347"/>
    </location>
</feature>
<accession>A0A1T5BLM7</accession>
<feature type="transmembrane region" description="Helical" evidence="8">
    <location>
        <begin position="359"/>
        <end position="379"/>
    </location>
</feature>
<evidence type="ECO:0000256" key="8">
    <source>
        <dbReference type="SAM" id="Phobius"/>
    </source>
</evidence>
<keyword evidence="3" id="KW-0813">Transport</keyword>
<dbReference type="InterPro" id="IPR011701">
    <property type="entry name" value="MFS"/>
</dbReference>
<feature type="transmembrane region" description="Helical" evidence="8">
    <location>
        <begin position="303"/>
        <end position="322"/>
    </location>
</feature>
<dbReference type="Proteomes" id="UP000189818">
    <property type="component" value="Unassembled WGS sequence"/>
</dbReference>
<evidence type="ECO:0000256" key="2">
    <source>
        <dbReference type="ARBA" id="ARBA00008537"/>
    </source>
</evidence>
<keyword evidence="4" id="KW-1003">Cell membrane</keyword>
<dbReference type="Gene3D" id="1.20.1250.20">
    <property type="entry name" value="MFS general substrate transporter like domains"/>
    <property type="match status" value="1"/>
</dbReference>
<feature type="transmembrane region" description="Helical" evidence="8">
    <location>
        <begin position="100"/>
        <end position="122"/>
    </location>
</feature>
<dbReference type="AlphaFoldDB" id="A0A1T5BLM7"/>
<dbReference type="InterPro" id="IPR004638">
    <property type="entry name" value="EmrB-like"/>
</dbReference>
<dbReference type="GO" id="GO:0005886">
    <property type="term" value="C:plasma membrane"/>
    <property type="evidence" value="ECO:0007669"/>
    <property type="project" value="UniProtKB-SubCell"/>
</dbReference>
<dbReference type="CDD" id="cd17321">
    <property type="entry name" value="MFS_MMR_MDR_like"/>
    <property type="match status" value="1"/>
</dbReference>
<feature type="transmembrane region" description="Helical" evidence="8">
    <location>
        <begin position="164"/>
        <end position="185"/>
    </location>
</feature>
<dbReference type="InterPro" id="IPR020846">
    <property type="entry name" value="MFS_dom"/>
</dbReference>
<feature type="transmembrane region" description="Helical" evidence="8">
    <location>
        <begin position="43"/>
        <end position="63"/>
    </location>
</feature>
<comment type="similarity">
    <text evidence="2">Belongs to the major facilitator superfamily. EmrB family.</text>
</comment>
<evidence type="ECO:0000313" key="11">
    <source>
        <dbReference type="Proteomes" id="UP000189818"/>
    </source>
</evidence>
<evidence type="ECO:0000313" key="10">
    <source>
        <dbReference type="EMBL" id="SKB48138.1"/>
    </source>
</evidence>
<evidence type="ECO:0000256" key="4">
    <source>
        <dbReference type="ARBA" id="ARBA00022475"/>
    </source>
</evidence>
<organism evidence="10 11">
    <name type="scientific">Rhizorhabdus histidinilytica</name>
    <dbReference type="NCBI Taxonomy" id="439228"/>
    <lineage>
        <taxon>Bacteria</taxon>
        <taxon>Pseudomonadati</taxon>
        <taxon>Pseudomonadota</taxon>
        <taxon>Alphaproteobacteria</taxon>
        <taxon>Sphingomonadales</taxon>
        <taxon>Sphingomonadaceae</taxon>
        <taxon>Rhizorhabdus</taxon>
    </lineage>
</organism>
<feature type="transmembrane region" description="Helical" evidence="8">
    <location>
        <begin position="75"/>
        <end position="94"/>
    </location>
</feature>
<evidence type="ECO:0000256" key="6">
    <source>
        <dbReference type="ARBA" id="ARBA00022989"/>
    </source>
</evidence>
<sequence length="488" mass="51053">MIEQRRWILIAAIFLGSFVVMLDVSIVNVALPTIEHSLKSDIAGLQWVVSAYTLCLSAFLLTAGALGDRYGRRRVWTLGLATFIIGSAICSFAADMPALIGGRVVQGIGGALLIPGPLSILSRAFPDREQRAHVIGAWSSFSGISLITGPLIGGFLIAHFGWHSIFLINLPVGLITLILGIISIPESADPAHTSLDPVGQVLSVLGLAGLSYGLIRGGDIGWSDPVTLGLLGGALLLFGVFIAAERRIEAPMLPIELFRISAFRACIFGSFVIGFAAFSSPFFLSLYFQQVQGLSVAETGLRLTPQFAALALVSSISGRLVARIGAWRNLFVGFLGMTLSLGAMIFWSVDLDFVMTLPWLLLLGAGMGMTVPTTSTLAMSAAPPTRTGTASATINVARQAGLSVGIALIGAIMSTAAIQALAAQIGSAVQAANLVKAPSATTAISQAALFDLRLRPEALLTGFHWAAGTACIAAAAVALFIPLRARRS</sequence>
<keyword evidence="7 8" id="KW-0472">Membrane</keyword>
<dbReference type="PROSITE" id="PS50850">
    <property type="entry name" value="MFS"/>
    <property type="match status" value="1"/>
</dbReference>
<keyword evidence="11" id="KW-1185">Reference proteome</keyword>
<dbReference type="RefSeq" id="WP_079647444.1">
    <property type="nucleotide sequence ID" value="NZ_FUYM01000003.1"/>
</dbReference>
<dbReference type="PANTHER" id="PTHR42718:SF9">
    <property type="entry name" value="MAJOR FACILITATOR SUPERFAMILY MULTIDRUG TRANSPORTER MFSC"/>
    <property type="match status" value="1"/>
</dbReference>
<gene>
    <name evidence="10" type="ORF">SAMN06295920_103105</name>
</gene>
<dbReference type="STRING" id="439228.SAMN06295920_103105"/>
<feature type="domain" description="Major facilitator superfamily (MFS) profile" evidence="9">
    <location>
        <begin position="9"/>
        <end position="485"/>
    </location>
</feature>
<feature type="transmembrane region" description="Helical" evidence="8">
    <location>
        <begin position="134"/>
        <end position="158"/>
    </location>
</feature>
<evidence type="ECO:0000259" key="9">
    <source>
        <dbReference type="PROSITE" id="PS50850"/>
    </source>
</evidence>
<keyword evidence="5 8" id="KW-0812">Transmembrane</keyword>
<feature type="transmembrane region" description="Helical" evidence="8">
    <location>
        <begin position="7"/>
        <end position="31"/>
    </location>
</feature>
<evidence type="ECO:0000256" key="3">
    <source>
        <dbReference type="ARBA" id="ARBA00022448"/>
    </source>
</evidence>